<feature type="transmembrane region" description="Helical" evidence="13">
    <location>
        <begin position="68"/>
        <end position="86"/>
    </location>
</feature>
<dbReference type="EMBL" id="JAVDPW010000007">
    <property type="protein sequence ID" value="MDR6291592.1"/>
    <property type="molecule type" value="Genomic_DNA"/>
</dbReference>
<name>A0ABU1JSK1_9PROT</name>
<dbReference type="Gene3D" id="3.30.450.20">
    <property type="entry name" value="PAS domain"/>
    <property type="match status" value="2"/>
</dbReference>
<dbReference type="Proteomes" id="UP001262410">
    <property type="component" value="Unassembled WGS sequence"/>
</dbReference>
<dbReference type="EC" id="2.7.13.3" evidence="4"/>
<comment type="catalytic activity">
    <reaction evidence="1">
        <text>ATP + protein L-histidine = ADP + protein N-phospho-L-histidine.</text>
        <dbReference type="EC" id="2.7.13.3"/>
    </reaction>
</comment>
<evidence type="ECO:0000256" key="11">
    <source>
        <dbReference type="PROSITE-ProRule" id="PRU00169"/>
    </source>
</evidence>
<dbReference type="PROSITE" id="PS50113">
    <property type="entry name" value="PAC"/>
    <property type="match status" value="1"/>
</dbReference>
<dbReference type="PROSITE" id="PS50109">
    <property type="entry name" value="HIS_KIN"/>
    <property type="match status" value="1"/>
</dbReference>
<evidence type="ECO:0000259" key="14">
    <source>
        <dbReference type="PROSITE" id="PS50109"/>
    </source>
</evidence>
<feature type="transmembrane region" description="Helical" evidence="13">
    <location>
        <begin position="413"/>
        <end position="437"/>
    </location>
</feature>
<accession>A0ABU1JSK1</accession>
<dbReference type="SUPFAM" id="SSF47384">
    <property type="entry name" value="Homodimeric domain of signal transducing histidine kinase"/>
    <property type="match status" value="1"/>
</dbReference>
<dbReference type="SMART" id="SM00091">
    <property type="entry name" value="PAS"/>
    <property type="match status" value="2"/>
</dbReference>
<feature type="transmembrane region" description="Helical" evidence="13">
    <location>
        <begin position="38"/>
        <end position="56"/>
    </location>
</feature>
<keyword evidence="12" id="KW-0175">Coiled coil</keyword>
<dbReference type="InterPro" id="IPR003661">
    <property type="entry name" value="HisK_dim/P_dom"/>
</dbReference>
<dbReference type="InterPro" id="IPR000700">
    <property type="entry name" value="PAS-assoc_C"/>
</dbReference>
<evidence type="ECO:0000313" key="17">
    <source>
        <dbReference type="EMBL" id="MDR6291592.1"/>
    </source>
</evidence>
<evidence type="ECO:0000256" key="10">
    <source>
        <dbReference type="ARBA" id="ARBA00023136"/>
    </source>
</evidence>
<evidence type="ECO:0000256" key="13">
    <source>
        <dbReference type="SAM" id="Phobius"/>
    </source>
</evidence>
<organism evidence="17 18">
    <name type="scientific">Inquilinus ginsengisoli</name>
    <dbReference type="NCBI Taxonomy" id="363840"/>
    <lineage>
        <taxon>Bacteria</taxon>
        <taxon>Pseudomonadati</taxon>
        <taxon>Pseudomonadota</taxon>
        <taxon>Alphaproteobacteria</taxon>
        <taxon>Rhodospirillales</taxon>
        <taxon>Rhodospirillaceae</taxon>
        <taxon>Inquilinus</taxon>
    </lineage>
</organism>
<dbReference type="CDD" id="cd00130">
    <property type="entry name" value="PAS"/>
    <property type="match status" value="1"/>
</dbReference>
<dbReference type="InterPro" id="IPR011006">
    <property type="entry name" value="CheY-like_superfamily"/>
</dbReference>
<protein>
    <recommendedName>
        <fullName evidence="4">histidine kinase</fullName>
        <ecNumber evidence="4">2.7.13.3</ecNumber>
    </recommendedName>
</protein>
<dbReference type="InterPro" id="IPR005467">
    <property type="entry name" value="His_kinase_dom"/>
</dbReference>
<dbReference type="Pfam" id="PF02518">
    <property type="entry name" value="HATPase_c"/>
    <property type="match status" value="1"/>
</dbReference>
<dbReference type="InterPro" id="IPR000014">
    <property type="entry name" value="PAS"/>
</dbReference>
<keyword evidence="5 11" id="KW-0597">Phosphoprotein</keyword>
<dbReference type="Gene3D" id="3.40.50.2300">
    <property type="match status" value="1"/>
</dbReference>
<dbReference type="Gene3D" id="1.20.1730.10">
    <property type="entry name" value="Sodium/glucose cotransporter"/>
    <property type="match status" value="1"/>
</dbReference>
<keyword evidence="10 13" id="KW-0472">Membrane</keyword>
<feature type="transmembrane region" description="Helical" evidence="13">
    <location>
        <begin position="390"/>
        <end position="407"/>
    </location>
</feature>
<feature type="transmembrane region" description="Helical" evidence="13">
    <location>
        <begin position="114"/>
        <end position="133"/>
    </location>
</feature>
<dbReference type="InterPro" id="IPR013656">
    <property type="entry name" value="PAS_4"/>
</dbReference>
<dbReference type="CDD" id="cd00075">
    <property type="entry name" value="HATPase"/>
    <property type="match status" value="1"/>
</dbReference>
<feature type="transmembrane region" description="Helical" evidence="13">
    <location>
        <begin position="444"/>
        <end position="465"/>
    </location>
</feature>
<feature type="coiled-coil region" evidence="12">
    <location>
        <begin position="861"/>
        <end position="895"/>
    </location>
</feature>
<dbReference type="PROSITE" id="PS50110">
    <property type="entry name" value="RESPONSE_REGULATORY"/>
    <property type="match status" value="1"/>
</dbReference>
<evidence type="ECO:0000256" key="7">
    <source>
        <dbReference type="ARBA" id="ARBA00022692"/>
    </source>
</evidence>
<dbReference type="SUPFAM" id="SSF55874">
    <property type="entry name" value="ATPase domain of HSP90 chaperone/DNA topoisomerase II/histidine kinase"/>
    <property type="match status" value="1"/>
</dbReference>
<evidence type="ECO:0000256" key="4">
    <source>
        <dbReference type="ARBA" id="ARBA00012438"/>
    </source>
</evidence>
<proteinExistence type="inferred from homology"/>
<evidence type="ECO:0000256" key="2">
    <source>
        <dbReference type="ARBA" id="ARBA00004141"/>
    </source>
</evidence>
<dbReference type="SMART" id="SM00388">
    <property type="entry name" value="HisKA"/>
    <property type="match status" value="1"/>
</dbReference>
<keyword evidence="9 13" id="KW-1133">Transmembrane helix</keyword>
<feature type="transmembrane region" description="Helical" evidence="13">
    <location>
        <begin position="194"/>
        <end position="221"/>
    </location>
</feature>
<dbReference type="InterPro" id="IPR001734">
    <property type="entry name" value="Na/solute_symporter"/>
</dbReference>
<evidence type="ECO:0000256" key="12">
    <source>
        <dbReference type="SAM" id="Coils"/>
    </source>
</evidence>
<keyword evidence="8" id="KW-0418">Kinase</keyword>
<feature type="transmembrane region" description="Helical" evidence="13">
    <location>
        <begin position="165"/>
        <end position="182"/>
    </location>
</feature>
<dbReference type="InterPro" id="IPR038377">
    <property type="entry name" value="Na/Glc_symporter_sf"/>
</dbReference>
<evidence type="ECO:0000256" key="5">
    <source>
        <dbReference type="ARBA" id="ARBA00022553"/>
    </source>
</evidence>
<dbReference type="PANTHER" id="PTHR43047">
    <property type="entry name" value="TWO-COMPONENT HISTIDINE PROTEIN KINASE"/>
    <property type="match status" value="1"/>
</dbReference>
<evidence type="ECO:0000256" key="6">
    <source>
        <dbReference type="ARBA" id="ARBA00022679"/>
    </source>
</evidence>
<evidence type="ECO:0000313" key="18">
    <source>
        <dbReference type="Proteomes" id="UP001262410"/>
    </source>
</evidence>
<dbReference type="InterPro" id="IPR003594">
    <property type="entry name" value="HATPase_dom"/>
</dbReference>
<evidence type="ECO:0000256" key="9">
    <source>
        <dbReference type="ARBA" id="ARBA00022989"/>
    </source>
</evidence>
<comment type="subcellular location">
    <subcellularLocation>
        <location evidence="2">Membrane</location>
        <topology evidence="2">Multi-pass membrane protein</topology>
    </subcellularLocation>
</comment>
<gene>
    <name evidence="17" type="ORF">E9232_004126</name>
</gene>
<dbReference type="NCBIfam" id="NF041832">
    <property type="entry name" value="near_NosP_CTERM"/>
    <property type="match status" value="1"/>
</dbReference>
<feature type="transmembrane region" description="Helical" evidence="13">
    <location>
        <begin position="290"/>
        <end position="311"/>
    </location>
</feature>
<feature type="domain" description="Response regulatory" evidence="15">
    <location>
        <begin position="1153"/>
        <end position="1270"/>
    </location>
</feature>
<dbReference type="InterPro" id="IPR036097">
    <property type="entry name" value="HisK_dim/P_sf"/>
</dbReference>
<dbReference type="NCBIfam" id="TIGR00229">
    <property type="entry name" value="sensory_box"/>
    <property type="match status" value="1"/>
</dbReference>
<keyword evidence="7 13" id="KW-0812">Transmembrane</keyword>
<dbReference type="Pfam" id="PF12860">
    <property type="entry name" value="PAS_7"/>
    <property type="match status" value="1"/>
</dbReference>
<feature type="transmembrane region" description="Helical" evidence="13">
    <location>
        <begin position="6"/>
        <end position="26"/>
    </location>
</feature>
<reference evidence="17 18" key="1">
    <citation type="submission" date="2023-07" db="EMBL/GenBank/DDBJ databases">
        <title>Sorghum-associated microbial communities from plants grown in Nebraska, USA.</title>
        <authorList>
            <person name="Schachtman D."/>
        </authorList>
    </citation>
    <scope>NUCLEOTIDE SEQUENCE [LARGE SCALE GENOMIC DNA]</scope>
    <source>
        <strain evidence="17 18">584</strain>
    </source>
</reference>
<dbReference type="SUPFAM" id="SSF52172">
    <property type="entry name" value="CheY-like"/>
    <property type="match status" value="1"/>
</dbReference>
<dbReference type="SMART" id="SM00448">
    <property type="entry name" value="REC"/>
    <property type="match status" value="1"/>
</dbReference>
<feature type="domain" description="Histidine kinase" evidence="14">
    <location>
        <begin position="916"/>
        <end position="1129"/>
    </location>
</feature>
<feature type="modified residue" description="4-aspartylphosphate" evidence="11">
    <location>
        <position position="1204"/>
    </location>
</feature>
<keyword evidence="6" id="KW-0808">Transferase</keyword>
<evidence type="ECO:0000256" key="3">
    <source>
        <dbReference type="ARBA" id="ARBA00006434"/>
    </source>
</evidence>
<dbReference type="InterPro" id="IPR001789">
    <property type="entry name" value="Sig_transdc_resp-reg_receiver"/>
</dbReference>
<dbReference type="PRINTS" id="PR00344">
    <property type="entry name" value="BCTRLSENSOR"/>
</dbReference>
<dbReference type="Gene3D" id="3.30.565.10">
    <property type="entry name" value="Histidine kinase-like ATPase, C-terminal domain"/>
    <property type="match status" value="1"/>
</dbReference>
<dbReference type="Pfam" id="PF00072">
    <property type="entry name" value="Response_reg"/>
    <property type="match status" value="1"/>
</dbReference>
<evidence type="ECO:0000256" key="8">
    <source>
        <dbReference type="ARBA" id="ARBA00022777"/>
    </source>
</evidence>
<dbReference type="SMART" id="SM00387">
    <property type="entry name" value="HATPase_c"/>
    <property type="match status" value="1"/>
</dbReference>
<dbReference type="CDD" id="cd10322">
    <property type="entry name" value="SLC5sbd"/>
    <property type="match status" value="1"/>
</dbReference>
<dbReference type="SUPFAM" id="SSF55785">
    <property type="entry name" value="PYP-like sensor domain (PAS domain)"/>
    <property type="match status" value="2"/>
</dbReference>
<dbReference type="PANTHER" id="PTHR43047:SF9">
    <property type="entry name" value="HISTIDINE KINASE"/>
    <property type="match status" value="1"/>
</dbReference>
<sequence length="1279" mass="137198">MADWLLWAIALGYLGLLFTVAFLGDRNAPYWRSGLREPLVYALSLAVYCTSWTFYGGVGRSVSHGLDFTLIYVGPILVIVLGYPMMRKIIRVARIQNITSVADFIAARYGKSRVVAAMATVIALVGVLPYIALQLQAVSLSFGALAAGPEAARQLGAPPPFWADTALYVALTMAVFAILFGVRHVQANERHQGMILAIAFESLVKLGALLAAGVFVTFVMFDGPGDLAARLMAHADLRARVDGFSIGPEWVSIPVMSALAFICLPRQFHVAVVEAGRPADLRTASWLFPAYLGAINLFVPAIAVAGMLTLGAAADPDLFVLALPVAADQPLLSLAVFLGGLSASTGMVIVETVALSTMISNELVMPLLLRSGAASRSDGALGLLLLRVRRIAILAILLLAYGYYAVIGGRLPLAAIGLIAFCAVAQLGPALIAGLYWRGAHRHGAFAGMAGGFLVWVAVFLVPSVSDADGASLLGTEGLLWGMVDGFDALTRGAFWSLSLNTALLVGVSLLVRAGERDRQQADAFVAPAIEARRGPGTPHRAAAFDDLKRLVGRFVGAEKAALAFGGPAAMLRDRDLADYTERLLSGAIGAASARIMVAATIRRQRTSIGRSQTLLRQASEAILFNRDLLSATLENIGQGIGVFDRDLRLAAWNGRFVALLELMEPLVRTGMPLEALVEPGHGRDALFDLSVLLHEQRDPALRHQTHSHERRSADGRVLELQTNPMPDGGFVLVCTDVTERVTTLDALRESERRIRIYTDNVPVLIAYVDRDEHYRFTNRPYEEALGLERGQANGLPIRTALGEERYARLKPRVDAVLAGRRQEFEIDFTSAGVELAHGTYIPHRDETGRIVGFFTLYQDITEQRRAEAALRETAETLERRVAGRTRELTALNQELTAAKAAAEAANLGKTRFLAAASHDLLQPFHAARLLTATLAERLARRPEAPLVRHIDGSLGAVEELLQALLEMSKLDAGALQPQPRPVAVEEILRGAALPFEPVARRRGLRLRVVPSTALAVTDPALIRRIVQNLVSNAVRYTRQGTVLVGCRRRAGQVMIQVWDSGPGIAPEQIGTIFEEFRRLDGAADDEPAGLGLGLAIVDRIAAMLGHKVSVRSWPGRGSVFEIALPAADGALAARPSPQPRRRSPATSLDGRLVLCVDNDRGILTATRALLEQWGCAVVTATDAAGALDAMAGQGRPPDAVLLDHHLAGTETGLDVLDALEAMFGAPLAAALVTADRTDALKATAAARKLPLLHKPLKPAALRALLVQIAAKSLTERSV</sequence>
<evidence type="ECO:0000256" key="1">
    <source>
        <dbReference type="ARBA" id="ARBA00000085"/>
    </source>
</evidence>
<dbReference type="Gene3D" id="1.10.287.130">
    <property type="match status" value="1"/>
</dbReference>
<keyword evidence="18" id="KW-1185">Reference proteome</keyword>
<evidence type="ECO:0000259" key="16">
    <source>
        <dbReference type="PROSITE" id="PS50113"/>
    </source>
</evidence>
<evidence type="ECO:0000259" key="15">
    <source>
        <dbReference type="PROSITE" id="PS50110"/>
    </source>
</evidence>
<dbReference type="InterPro" id="IPR036890">
    <property type="entry name" value="HATPase_C_sf"/>
</dbReference>
<dbReference type="RefSeq" id="WP_309796942.1">
    <property type="nucleotide sequence ID" value="NZ_JAVDPW010000007.1"/>
</dbReference>
<feature type="domain" description="PAC" evidence="16">
    <location>
        <begin position="821"/>
        <end position="873"/>
    </location>
</feature>
<dbReference type="CDD" id="cd00156">
    <property type="entry name" value="REC"/>
    <property type="match status" value="1"/>
</dbReference>
<comment type="caution">
    <text evidence="17">The sequence shown here is derived from an EMBL/GenBank/DDBJ whole genome shotgun (WGS) entry which is preliminary data.</text>
</comment>
<dbReference type="InterPro" id="IPR004358">
    <property type="entry name" value="Sig_transdc_His_kin-like_C"/>
</dbReference>
<comment type="similarity">
    <text evidence="3">Belongs to the sodium:solute symporter (SSF) (TC 2.A.21) family.</text>
</comment>
<dbReference type="PROSITE" id="PS50283">
    <property type="entry name" value="NA_SOLUT_SYMP_3"/>
    <property type="match status" value="1"/>
</dbReference>
<dbReference type="CDD" id="cd00082">
    <property type="entry name" value="HisKA"/>
    <property type="match status" value="1"/>
</dbReference>
<dbReference type="InterPro" id="IPR035965">
    <property type="entry name" value="PAS-like_dom_sf"/>
</dbReference>
<dbReference type="Pfam" id="PF08448">
    <property type="entry name" value="PAS_4"/>
    <property type="match status" value="1"/>
</dbReference>